<protein>
    <submittedName>
        <fullName evidence="2">Uncharacterized protein</fullName>
    </submittedName>
</protein>
<comment type="caution">
    <text evidence="2">The sequence shown here is derived from an EMBL/GenBank/DDBJ whole genome shotgun (WGS) entry which is preliminary data.</text>
</comment>
<accession>B9BKX2</accession>
<dbReference type="Proteomes" id="UP000004535">
    <property type="component" value="Unassembled WGS sequence"/>
</dbReference>
<gene>
    <name evidence="2" type="ORF">BURMUCGD2_5729</name>
</gene>
<evidence type="ECO:0000313" key="3">
    <source>
        <dbReference type="Proteomes" id="UP000004535"/>
    </source>
</evidence>
<reference evidence="2 3" key="1">
    <citation type="journal article" date="2012" name="J. Bacteriol.">
        <title>Draft Genome Sequence Determination for Cystic Fibrosis and Chronic Granulomatous Disease Burkholderia multivorans Isolates.</title>
        <authorList>
            <person name="Varga J.J."/>
            <person name="Losada L."/>
            <person name="Zelazny A.M."/>
            <person name="Brinkac L."/>
            <person name="Harkins D."/>
            <person name="Radune D."/>
            <person name="Hostetler J."/>
            <person name="Sampaio E.P."/>
            <person name="Ronning C.M."/>
            <person name="Nierman W.C."/>
            <person name="Greenberg D.E."/>
            <person name="Holland S.M."/>
            <person name="Goldberg J.B."/>
        </authorList>
    </citation>
    <scope>NUCLEOTIDE SEQUENCE [LARGE SCALE GENOMIC DNA]</scope>
    <source>
        <strain evidence="2 3">CGD2</strain>
    </source>
</reference>
<dbReference type="EMBL" id="ACFC01000002">
    <property type="protein sequence ID" value="EEE08589.1"/>
    <property type="molecule type" value="Genomic_DNA"/>
</dbReference>
<dbReference type="AlphaFoldDB" id="B9BKX2"/>
<sequence>MSAVRAGVDMSCRVFNAFNAFNAQTYDERNRPAMHNGDDRRFASRR</sequence>
<organism evidence="2 3">
    <name type="scientific">Burkholderia multivorans CGD2</name>
    <dbReference type="NCBI Taxonomy" id="513052"/>
    <lineage>
        <taxon>Bacteria</taxon>
        <taxon>Pseudomonadati</taxon>
        <taxon>Pseudomonadota</taxon>
        <taxon>Betaproteobacteria</taxon>
        <taxon>Burkholderiales</taxon>
        <taxon>Burkholderiaceae</taxon>
        <taxon>Burkholderia</taxon>
        <taxon>Burkholderia cepacia complex</taxon>
    </lineage>
</organism>
<proteinExistence type="predicted"/>
<evidence type="ECO:0000313" key="2">
    <source>
        <dbReference type="EMBL" id="EEE08589.1"/>
    </source>
</evidence>
<name>B9BKX2_9BURK</name>
<feature type="region of interest" description="Disordered" evidence="1">
    <location>
        <begin position="26"/>
        <end position="46"/>
    </location>
</feature>
<evidence type="ECO:0000256" key="1">
    <source>
        <dbReference type="SAM" id="MobiDB-lite"/>
    </source>
</evidence>